<dbReference type="Proteomes" id="UP000093052">
    <property type="component" value="Plasmid pNCI001"/>
</dbReference>
<dbReference type="PANTHER" id="PTHR37810">
    <property type="entry name" value="IMMUNITY PROTEIN SDPI"/>
    <property type="match status" value="1"/>
</dbReference>
<dbReference type="PANTHER" id="PTHR37810:SF9">
    <property type="entry name" value="MEMBRANE PROTEIN"/>
    <property type="match status" value="1"/>
</dbReference>
<feature type="transmembrane region" description="Helical" evidence="1">
    <location>
        <begin position="51"/>
        <end position="72"/>
    </location>
</feature>
<proteinExistence type="predicted"/>
<feature type="transmembrane region" description="Helical" evidence="1">
    <location>
        <begin position="6"/>
        <end position="24"/>
    </location>
</feature>
<feature type="domain" description="DUF5808" evidence="2">
    <location>
        <begin position="136"/>
        <end position="161"/>
    </location>
</feature>
<gene>
    <name evidence="3" type="ORF">BCV53_19295</name>
</gene>
<keyword evidence="1" id="KW-0812">Transmembrane</keyword>
<dbReference type="Pfam" id="PF19124">
    <property type="entry name" value="DUF5808"/>
    <property type="match status" value="1"/>
</dbReference>
<keyword evidence="1" id="KW-1133">Transmembrane helix</keyword>
<organism evidence="3 4">
    <name type="scientific">Parageobacillus thermoglucosidasius</name>
    <name type="common">Geobacillus thermoglucosidasius</name>
    <dbReference type="NCBI Taxonomy" id="1426"/>
    <lineage>
        <taxon>Bacteria</taxon>
        <taxon>Bacillati</taxon>
        <taxon>Bacillota</taxon>
        <taxon>Bacilli</taxon>
        <taxon>Bacillales</taxon>
        <taxon>Anoxybacillaceae</taxon>
        <taxon>Parageobacillus</taxon>
    </lineage>
</organism>
<name>A0AAN0YSY6_PARTM</name>
<dbReference type="InterPro" id="IPR043831">
    <property type="entry name" value="DUF5808"/>
</dbReference>
<evidence type="ECO:0000313" key="4">
    <source>
        <dbReference type="Proteomes" id="UP000093052"/>
    </source>
</evidence>
<evidence type="ECO:0000256" key="1">
    <source>
        <dbReference type="SAM" id="Phobius"/>
    </source>
</evidence>
<feature type="transmembrane region" description="Helical" evidence="1">
    <location>
        <begin position="161"/>
        <end position="180"/>
    </location>
</feature>
<evidence type="ECO:0000313" key="3">
    <source>
        <dbReference type="EMBL" id="ANZ32246.1"/>
    </source>
</evidence>
<keyword evidence="3" id="KW-0614">Plasmid</keyword>
<reference evidence="4" key="1">
    <citation type="journal article" date="2016" name="Genome Announc.">
        <title>Complete Genome Sequence of Geobacillus thermoglucosidasius NCIMB 11955, the Progenitor of a Bioethanol Production Strain.</title>
        <authorList>
            <person name="Sheng L."/>
            <person name="Zhang Y."/>
            <person name="Minton N.P."/>
        </authorList>
    </citation>
    <scope>NUCLEOTIDE SEQUENCE [LARGE SCALE GENOMIC DNA]</scope>
    <source>
        <strain evidence="4">NCIMB 11955</strain>
    </source>
</reference>
<keyword evidence="1" id="KW-0472">Membrane</keyword>
<evidence type="ECO:0000259" key="2">
    <source>
        <dbReference type="Pfam" id="PF19124"/>
    </source>
</evidence>
<geneLocation type="plasmid" evidence="3 4">
    <name>pNCI001</name>
</geneLocation>
<keyword evidence="4" id="KW-1185">Reference proteome</keyword>
<dbReference type="AlphaFoldDB" id="A0AAN0YSY6"/>
<dbReference type="GO" id="GO:0009636">
    <property type="term" value="P:response to toxic substance"/>
    <property type="evidence" value="ECO:0007669"/>
    <property type="project" value="TreeGrafter"/>
</dbReference>
<accession>A0AAN0YSY6</accession>
<protein>
    <recommendedName>
        <fullName evidence="2">DUF5808 domain-containing protein</fullName>
    </recommendedName>
</protein>
<feature type="transmembrane region" description="Helical" evidence="1">
    <location>
        <begin position="78"/>
        <end position="100"/>
    </location>
</feature>
<sequence>MVFVFNLSQLFVTIIFIMVQEAIIRSKQNLNIQSPKISSEQNKVIRYKQGIFVNIISILLVISISFIQLSFIQVIDSMISEMVFFGTVLIVIVGAVMLSVKKQAMERKLESNIGKSEIVNSVHDEHWKGGIFYVNKEDPAIFVEQRSGNGFTINLGRPTGWFLLLLPFIFGFTLFLFARFV</sequence>
<dbReference type="RefSeq" id="WP_042386131.1">
    <property type="nucleotide sequence ID" value="NZ_QQOJ01000005.1"/>
</dbReference>
<dbReference type="EMBL" id="CP016623">
    <property type="protein sequence ID" value="ANZ32246.1"/>
    <property type="molecule type" value="Genomic_DNA"/>
</dbReference>